<protein>
    <submittedName>
        <fullName evidence="2">Inovirus Gp2 family protein</fullName>
    </submittedName>
</protein>
<dbReference type="Proteomes" id="UP000224974">
    <property type="component" value="Unassembled WGS sequence"/>
</dbReference>
<name>A0A2C6DSF2_9GAMM</name>
<evidence type="ECO:0000313" key="2">
    <source>
        <dbReference type="EMBL" id="PHI31262.1"/>
    </source>
</evidence>
<proteinExistence type="predicted"/>
<organism evidence="2 3">
    <name type="scientific">Budvicia aquatica</name>
    <dbReference type="NCBI Taxonomy" id="82979"/>
    <lineage>
        <taxon>Bacteria</taxon>
        <taxon>Pseudomonadati</taxon>
        <taxon>Pseudomonadota</taxon>
        <taxon>Gammaproteobacteria</taxon>
        <taxon>Enterobacterales</taxon>
        <taxon>Budviciaceae</taxon>
        <taxon>Budvicia</taxon>
    </lineage>
</organism>
<accession>A0A2C6DSF2</accession>
<dbReference type="Pfam" id="PF11726">
    <property type="entry name" value="YagK_YfjJ_C"/>
    <property type="match status" value="1"/>
</dbReference>
<dbReference type="OrthoDB" id="5701642at2"/>
<evidence type="ECO:0000313" key="3">
    <source>
        <dbReference type="Proteomes" id="UP000224974"/>
    </source>
</evidence>
<dbReference type="AlphaFoldDB" id="A0A2C6DSF2"/>
<dbReference type="InterPro" id="IPR057271">
    <property type="entry name" value="YagK_YfjJ_C"/>
</dbReference>
<reference evidence="3" key="1">
    <citation type="submission" date="2017-09" db="EMBL/GenBank/DDBJ databases">
        <title>FDA dAtabase for Regulatory Grade micrObial Sequences (FDA-ARGOS): Supporting development and validation of Infectious Disease Dx tests.</title>
        <authorList>
            <person name="Minogue T."/>
            <person name="Wolcott M."/>
            <person name="Wasieloski L."/>
            <person name="Aguilar W."/>
            <person name="Moore D."/>
            <person name="Tallon L."/>
            <person name="Sadzewicz L."/>
            <person name="Ott S."/>
            <person name="Zhao X."/>
            <person name="Nagaraj S."/>
            <person name="Vavikolanu K."/>
            <person name="Aluvathingal J."/>
            <person name="Nadendla S."/>
            <person name="Sichtig H."/>
        </authorList>
    </citation>
    <scope>NUCLEOTIDE SEQUENCE [LARGE SCALE GENOMIC DNA]</scope>
    <source>
        <strain evidence="3">FDAARGOS_387</strain>
    </source>
</reference>
<sequence length="50" mass="5670">MCGFREFTRKGKKHYHVLLLLNKNAYDHPGDDKKTEGNLASMISASWCSA</sequence>
<gene>
    <name evidence="2" type="ORF">CRN84_18915</name>
</gene>
<feature type="domain" description="YagK/YfjJ C-terminal" evidence="1">
    <location>
        <begin position="5"/>
        <end position="50"/>
    </location>
</feature>
<keyword evidence="3" id="KW-1185">Reference proteome</keyword>
<evidence type="ECO:0000259" key="1">
    <source>
        <dbReference type="Pfam" id="PF11726"/>
    </source>
</evidence>
<dbReference type="EMBL" id="PDDX01000001">
    <property type="protein sequence ID" value="PHI31262.1"/>
    <property type="molecule type" value="Genomic_DNA"/>
</dbReference>
<comment type="caution">
    <text evidence="2">The sequence shown here is derived from an EMBL/GenBank/DDBJ whole genome shotgun (WGS) entry which is preliminary data.</text>
</comment>
<dbReference type="RefSeq" id="WP_084167155.1">
    <property type="nucleotide sequence ID" value="NZ_CAADJA010000002.1"/>
</dbReference>